<comment type="subcellular location">
    <subcellularLocation>
        <location evidence="1">Cytoplasm</location>
    </subcellularLocation>
</comment>
<keyword evidence="3" id="KW-0963">Cytoplasm</keyword>
<evidence type="ECO:0000256" key="7">
    <source>
        <dbReference type="SAM" id="MobiDB-lite"/>
    </source>
</evidence>
<protein>
    <recommendedName>
        <fullName evidence="6">PhoH-like protein</fullName>
    </recommendedName>
</protein>
<gene>
    <name evidence="9" type="ORF">CR8_212</name>
</gene>
<comment type="similarity">
    <text evidence="2">Belongs to the PhoH family.</text>
</comment>
<evidence type="ECO:0000313" key="9">
    <source>
        <dbReference type="EMBL" id="AIA64742.1"/>
    </source>
</evidence>
<evidence type="ECO:0000256" key="1">
    <source>
        <dbReference type="ARBA" id="ARBA00004496"/>
    </source>
</evidence>
<evidence type="ECO:0000256" key="2">
    <source>
        <dbReference type="ARBA" id="ARBA00010393"/>
    </source>
</evidence>
<dbReference type="PANTHER" id="PTHR30473:SF1">
    <property type="entry name" value="PHOH-LIKE PROTEIN"/>
    <property type="match status" value="1"/>
</dbReference>
<evidence type="ECO:0000259" key="8">
    <source>
        <dbReference type="Pfam" id="PF02562"/>
    </source>
</evidence>
<organism evidence="9 10">
    <name type="scientific">Cronobacter phage CR8</name>
    <dbReference type="NCBI Taxonomy" id="1327934"/>
    <lineage>
        <taxon>Viruses</taxon>
        <taxon>Duplodnaviria</taxon>
        <taxon>Heunggongvirae</taxon>
        <taxon>Uroviricota</taxon>
        <taxon>Caudoviricetes</taxon>
        <taxon>Vequintavirinae</taxon>
        <taxon>Certrevirus</taxon>
        <taxon>Certrevirus CR8</taxon>
    </lineage>
</organism>
<dbReference type="KEGG" id="vg:19686963"/>
<dbReference type="RefSeq" id="YP_009042449.1">
    <property type="nucleotide sequence ID" value="NC_024354.1"/>
</dbReference>
<keyword evidence="5" id="KW-0067">ATP-binding</keyword>
<dbReference type="InterPro" id="IPR051451">
    <property type="entry name" value="PhoH2-like"/>
</dbReference>
<name>A0A060AMA0_9CAUD</name>
<feature type="domain" description="PhoH-like protein" evidence="8">
    <location>
        <begin position="37"/>
        <end position="240"/>
    </location>
</feature>
<dbReference type="InterPro" id="IPR027417">
    <property type="entry name" value="P-loop_NTPase"/>
</dbReference>
<dbReference type="PANTHER" id="PTHR30473">
    <property type="entry name" value="PROTEIN PHOH"/>
    <property type="match status" value="1"/>
</dbReference>
<dbReference type="GeneID" id="19686963"/>
<evidence type="ECO:0000313" key="10">
    <source>
        <dbReference type="Proteomes" id="UP000026984"/>
    </source>
</evidence>
<evidence type="ECO:0000256" key="3">
    <source>
        <dbReference type="ARBA" id="ARBA00022490"/>
    </source>
</evidence>
<keyword evidence="4" id="KW-0547">Nucleotide-binding</keyword>
<dbReference type="EMBL" id="KC954774">
    <property type="protein sequence ID" value="AIA64742.1"/>
    <property type="molecule type" value="Genomic_DNA"/>
</dbReference>
<accession>A0A060AMA0</accession>
<dbReference type="GO" id="GO:0005524">
    <property type="term" value="F:ATP binding"/>
    <property type="evidence" value="ECO:0007669"/>
    <property type="project" value="UniProtKB-KW"/>
</dbReference>
<sequence>MRHNNRQERQSRREKKASRERVVTTRAREEVELAKAIQTRTHFQKSLLSAVNQKDAVFVNGPAGTGKTFVVMSTVIDWLKSGKIKKIVLSRPTVGMGNSLGLLPGDIREKFEPYLAALVQVIKDRYGANYYETQLNNKNIEFVPLEYVRGRSFEDSVVIIDEFQNTDEETAYTIMTRLGEGSKMFCLGDITQNDMKGRESGLDWAIEFIDRHNLFHLAEFVEGSSDDIVRSPFCKAVVKARERDLKEQ</sequence>
<dbReference type="Pfam" id="PF02562">
    <property type="entry name" value="PhoH"/>
    <property type="match status" value="1"/>
</dbReference>
<reference evidence="9 10" key="1">
    <citation type="submission" date="2013-04" db="EMBL/GenBank/DDBJ databases">
        <title>Complete Genome Sequence of Cronobacter sakazakii Bacteriophage CR8.</title>
        <authorList>
            <person name="Kim Y."/>
            <person name="Shin H."/>
            <person name="Ryu S."/>
        </authorList>
    </citation>
    <scope>NUCLEOTIDE SEQUENCE [LARGE SCALE GENOMIC DNA]</scope>
</reference>
<feature type="region of interest" description="Disordered" evidence="7">
    <location>
        <begin position="1"/>
        <end position="23"/>
    </location>
</feature>
<evidence type="ECO:0000256" key="5">
    <source>
        <dbReference type="ARBA" id="ARBA00022840"/>
    </source>
</evidence>
<evidence type="ECO:0000256" key="6">
    <source>
        <dbReference type="ARBA" id="ARBA00039970"/>
    </source>
</evidence>
<proteinExistence type="inferred from homology"/>
<dbReference type="SUPFAM" id="SSF52540">
    <property type="entry name" value="P-loop containing nucleoside triphosphate hydrolases"/>
    <property type="match status" value="1"/>
</dbReference>
<dbReference type="Gene3D" id="3.40.50.300">
    <property type="entry name" value="P-loop containing nucleotide triphosphate hydrolases"/>
    <property type="match status" value="1"/>
</dbReference>
<evidence type="ECO:0000256" key="4">
    <source>
        <dbReference type="ARBA" id="ARBA00022741"/>
    </source>
</evidence>
<dbReference type="Proteomes" id="UP000026984">
    <property type="component" value="Segment"/>
</dbReference>
<dbReference type="InterPro" id="IPR003714">
    <property type="entry name" value="PhoH"/>
</dbReference>
<keyword evidence="10" id="KW-1185">Reference proteome</keyword>